<dbReference type="OrthoDB" id="406156at2759"/>
<name>A0A167Q762_CALVF</name>
<gene>
    <name evidence="3" type="ORF">CALVIDRAFT_534475</name>
</gene>
<dbReference type="FunFam" id="2.60.120.330:FF:000040">
    <property type="entry name" value="Chromosome 21, whole genome shotgun sequence"/>
    <property type="match status" value="1"/>
</dbReference>
<dbReference type="PANTHER" id="PTHR47990">
    <property type="entry name" value="2-OXOGLUTARATE (2OG) AND FE(II)-DEPENDENT OXYGENASE SUPERFAMILY PROTEIN-RELATED"/>
    <property type="match status" value="1"/>
</dbReference>
<dbReference type="Pfam" id="PF03171">
    <property type="entry name" value="2OG-FeII_Oxy"/>
    <property type="match status" value="1"/>
</dbReference>
<dbReference type="InterPro" id="IPR044861">
    <property type="entry name" value="IPNS-like_FE2OG_OXY"/>
</dbReference>
<dbReference type="Gene3D" id="2.60.120.330">
    <property type="entry name" value="B-lactam Antibiotic, Isopenicillin N Synthase, Chain"/>
    <property type="match status" value="1"/>
</dbReference>
<sequence>MPVAVPLTVKPLHYEYVKPTKVELDWAELVTVDLGDLSTPEGKQRQAKGLIDALRIKGFFYVKNFNISQERVDRQFAIGNTFYNDTPLEEKLKYEADLKNGSYNGYIPHGRSVIDKESGIKSNVEFLNIPKFNGFEDREWPTLITEHLPEIEEFSKALNTEVLYPLYKLLAIALELPENYFVDLHRYENNSEDHLRYMKYHKRTPEENKKLNGIWGRGHTDLGGFTLLFRQPVAALQIKDHTDGKWRWVKALDGTITVNACDALSFLTGNYVKSTIHRVAAPPADQENVDRLGVLYFSRPKSDTLLATIKESPVLQREGYTQNDFEKEGVEVPTSGGWTISKQRWNFSNYGRETGEQRTPFVIPGYESKYFD</sequence>
<dbReference type="EMBL" id="KV417272">
    <property type="protein sequence ID" value="KZO99483.1"/>
    <property type="molecule type" value="Genomic_DNA"/>
</dbReference>
<dbReference type="STRING" id="1330018.A0A167Q762"/>
<proteinExistence type="predicted"/>
<evidence type="ECO:0000259" key="2">
    <source>
        <dbReference type="Pfam" id="PF14226"/>
    </source>
</evidence>
<feature type="domain" description="Isopenicillin N synthase-like Fe(2+) 2OG dioxygenase" evidence="1">
    <location>
        <begin position="206"/>
        <end position="298"/>
    </location>
</feature>
<evidence type="ECO:0000313" key="4">
    <source>
        <dbReference type="Proteomes" id="UP000076738"/>
    </source>
</evidence>
<organism evidence="3 4">
    <name type="scientific">Calocera viscosa (strain TUFC12733)</name>
    <dbReference type="NCBI Taxonomy" id="1330018"/>
    <lineage>
        <taxon>Eukaryota</taxon>
        <taxon>Fungi</taxon>
        <taxon>Dikarya</taxon>
        <taxon>Basidiomycota</taxon>
        <taxon>Agaricomycotina</taxon>
        <taxon>Dacrymycetes</taxon>
        <taxon>Dacrymycetales</taxon>
        <taxon>Dacrymycetaceae</taxon>
        <taxon>Calocera</taxon>
    </lineage>
</organism>
<dbReference type="SUPFAM" id="SSF51197">
    <property type="entry name" value="Clavaminate synthase-like"/>
    <property type="match status" value="1"/>
</dbReference>
<dbReference type="Proteomes" id="UP000076738">
    <property type="component" value="Unassembled WGS sequence"/>
</dbReference>
<dbReference type="InterPro" id="IPR027443">
    <property type="entry name" value="IPNS-like_sf"/>
</dbReference>
<dbReference type="PRINTS" id="PR00682">
    <property type="entry name" value="IPNSYNTHASE"/>
</dbReference>
<dbReference type="InterPro" id="IPR026992">
    <property type="entry name" value="DIOX_N"/>
</dbReference>
<evidence type="ECO:0000313" key="3">
    <source>
        <dbReference type="EMBL" id="KZO99483.1"/>
    </source>
</evidence>
<dbReference type="InterPro" id="IPR050231">
    <property type="entry name" value="Iron_ascorbate_oxido_reductase"/>
</dbReference>
<dbReference type="AlphaFoldDB" id="A0A167Q762"/>
<protein>
    <submittedName>
        <fullName evidence="3">Clavaminate synthase-like protein</fullName>
    </submittedName>
</protein>
<feature type="domain" description="Non-haem dioxygenase N-terminal" evidence="2">
    <location>
        <begin position="32"/>
        <end position="128"/>
    </location>
</feature>
<dbReference type="Pfam" id="PF14226">
    <property type="entry name" value="DIOX_N"/>
    <property type="match status" value="1"/>
</dbReference>
<evidence type="ECO:0000259" key="1">
    <source>
        <dbReference type="Pfam" id="PF03171"/>
    </source>
</evidence>
<keyword evidence="4" id="KW-1185">Reference proteome</keyword>
<accession>A0A167Q762</accession>
<reference evidence="3 4" key="1">
    <citation type="journal article" date="2016" name="Mol. Biol. Evol.">
        <title>Comparative Genomics of Early-Diverging Mushroom-Forming Fungi Provides Insights into the Origins of Lignocellulose Decay Capabilities.</title>
        <authorList>
            <person name="Nagy L.G."/>
            <person name="Riley R."/>
            <person name="Tritt A."/>
            <person name="Adam C."/>
            <person name="Daum C."/>
            <person name="Floudas D."/>
            <person name="Sun H."/>
            <person name="Yadav J.S."/>
            <person name="Pangilinan J."/>
            <person name="Larsson K.H."/>
            <person name="Matsuura K."/>
            <person name="Barry K."/>
            <person name="Labutti K."/>
            <person name="Kuo R."/>
            <person name="Ohm R.A."/>
            <person name="Bhattacharya S.S."/>
            <person name="Shirouzu T."/>
            <person name="Yoshinaga Y."/>
            <person name="Martin F.M."/>
            <person name="Grigoriev I.V."/>
            <person name="Hibbett D.S."/>
        </authorList>
    </citation>
    <scope>NUCLEOTIDE SEQUENCE [LARGE SCALE GENOMIC DNA]</scope>
    <source>
        <strain evidence="3 4">TUFC12733</strain>
    </source>
</reference>